<feature type="domain" description="RING-type" evidence="8">
    <location>
        <begin position="225"/>
        <end position="263"/>
    </location>
</feature>
<dbReference type="GO" id="GO:0008270">
    <property type="term" value="F:zinc ion binding"/>
    <property type="evidence" value="ECO:0007669"/>
    <property type="project" value="UniProtKB-KW"/>
</dbReference>
<dbReference type="InterPro" id="IPR001878">
    <property type="entry name" value="Znf_CCHC"/>
</dbReference>
<evidence type="ECO:0000256" key="5">
    <source>
        <dbReference type="ARBA" id="ARBA00023242"/>
    </source>
</evidence>
<evidence type="ECO:0000256" key="3">
    <source>
        <dbReference type="ARBA" id="ARBA00022771"/>
    </source>
</evidence>
<dbReference type="Gene3D" id="4.10.60.10">
    <property type="entry name" value="Zinc finger, CCHC-type"/>
    <property type="match status" value="1"/>
</dbReference>
<dbReference type="InterPro" id="IPR017907">
    <property type="entry name" value="Znf_RING_CS"/>
</dbReference>
<keyword evidence="12" id="KW-1185">Reference proteome</keyword>
<feature type="compositionally biased region" description="Basic and acidic residues" evidence="7">
    <location>
        <begin position="784"/>
        <end position="794"/>
    </location>
</feature>
<dbReference type="SMART" id="SM00343">
    <property type="entry name" value="ZnF_C2HC"/>
    <property type="match status" value="1"/>
</dbReference>
<dbReference type="PANTHER" id="PTHR15439">
    <property type="entry name" value="RETINOBLASTOMA-BINDING PROTEIN 6"/>
    <property type="match status" value="1"/>
</dbReference>
<accession>A0AAN7FTU7</accession>
<dbReference type="SUPFAM" id="SSF57756">
    <property type="entry name" value="Retrovirus zinc finger-like domains"/>
    <property type="match status" value="1"/>
</dbReference>
<feature type="compositionally biased region" description="Basic and acidic residues" evidence="7">
    <location>
        <begin position="646"/>
        <end position="665"/>
    </location>
</feature>
<keyword evidence="4" id="KW-0862">Zinc</keyword>
<dbReference type="PROSITE" id="PS50158">
    <property type="entry name" value="ZF_CCHC"/>
    <property type="match status" value="1"/>
</dbReference>
<dbReference type="GO" id="GO:0006511">
    <property type="term" value="P:ubiquitin-dependent protein catabolic process"/>
    <property type="evidence" value="ECO:0007669"/>
    <property type="project" value="TreeGrafter"/>
</dbReference>
<keyword evidence="3 6" id="KW-0863">Zinc-finger</keyword>
<dbReference type="InterPro" id="IPR036875">
    <property type="entry name" value="Znf_CCHC_sf"/>
</dbReference>
<dbReference type="EMBL" id="JAXUIC010000002">
    <property type="protein sequence ID" value="KAK4600435.1"/>
    <property type="molecule type" value="Genomic_DNA"/>
</dbReference>
<feature type="compositionally biased region" description="Basic and acidic residues" evidence="7">
    <location>
        <begin position="592"/>
        <end position="606"/>
    </location>
</feature>
<dbReference type="EMBL" id="JAXUIC010000002">
    <property type="protein sequence ID" value="KAK4600437.1"/>
    <property type="molecule type" value="Genomic_DNA"/>
</dbReference>
<evidence type="ECO:0000256" key="1">
    <source>
        <dbReference type="ARBA" id="ARBA00004123"/>
    </source>
</evidence>
<dbReference type="Pfam" id="PF13923">
    <property type="entry name" value="zf-C3HC4_2"/>
    <property type="match status" value="1"/>
</dbReference>
<dbReference type="InterPro" id="IPR001841">
    <property type="entry name" value="Znf_RING"/>
</dbReference>
<dbReference type="GO" id="GO:0016567">
    <property type="term" value="P:protein ubiquitination"/>
    <property type="evidence" value="ECO:0007669"/>
    <property type="project" value="InterPro"/>
</dbReference>
<protein>
    <submittedName>
        <fullName evidence="11">Uncharacterized protein</fullName>
    </submittedName>
</protein>
<dbReference type="Pfam" id="PF00098">
    <property type="entry name" value="zf-CCHC"/>
    <property type="match status" value="1"/>
</dbReference>
<evidence type="ECO:0000259" key="10">
    <source>
        <dbReference type="PROSITE" id="PS51282"/>
    </source>
</evidence>
<dbReference type="GO" id="GO:0003676">
    <property type="term" value="F:nucleic acid binding"/>
    <property type="evidence" value="ECO:0007669"/>
    <property type="project" value="InterPro"/>
</dbReference>
<dbReference type="Proteomes" id="UP001324115">
    <property type="component" value="Unassembled WGS sequence"/>
</dbReference>
<dbReference type="PROSITE" id="PS00518">
    <property type="entry name" value="ZF_RING_1"/>
    <property type="match status" value="1"/>
</dbReference>
<evidence type="ECO:0000256" key="4">
    <source>
        <dbReference type="ARBA" id="ARBA00022833"/>
    </source>
</evidence>
<feature type="compositionally biased region" description="Basic and acidic residues" evidence="7">
    <location>
        <begin position="730"/>
        <end position="747"/>
    </location>
</feature>
<dbReference type="EMBL" id="JAXUIC010000002">
    <property type="protein sequence ID" value="KAK4600433.1"/>
    <property type="molecule type" value="Genomic_DNA"/>
</dbReference>
<dbReference type="GO" id="GO:0005634">
    <property type="term" value="C:nucleus"/>
    <property type="evidence" value="ECO:0007669"/>
    <property type="project" value="UniProtKB-SubCell"/>
</dbReference>
<feature type="region of interest" description="Disordered" evidence="7">
    <location>
        <begin position="592"/>
        <end position="817"/>
    </location>
</feature>
<dbReference type="SUPFAM" id="SSF57850">
    <property type="entry name" value="RING/U-box"/>
    <property type="match status" value="1"/>
</dbReference>
<gene>
    <name evidence="11" type="ORF">RGQ29_010186</name>
</gene>
<evidence type="ECO:0000259" key="9">
    <source>
        <dbReference type="PROSITE" id="PS50158"/>
    </source>
</evidence>
<feature type="domain" description="CCHC-type" evidence="9">
    <location>
        <begin position="456"/>
        <end position="471"/>
    </location>
</feature>
<dbReference type="PROSITE" id="PS51282">
    <property type="entry name" value="DWNN"/>
    <property type="match status" value="1"/>
</dbReference>
<dbReference type="Pfam" id="PF08783">
    <property type="entry name" value="DWNN"/>
    <property type="match status" value="1"/>
</dbReference>
<dbReference type="PANTHER" id="PTHR15439:SF11">
    <property type="entry name" value="E3 UBIQUITIN LIGASE PQT3-LIKE ISOFORM X1"/>
    <property type="match status" value="1"/>
</dbReference>
<proteinExistence type="predicted"/>
<comment type="subcellular location">
    <subcellularLocation>
        <location evidence="1">Nucleus</location>
    </subcellularLocation>
</comment>
<dbReference type="EMBL" id="JAXUIC010000002">
    <property type="protein sequence ID" value="KAK4600436.1"/>
    <property type="molecule type" value="Genomic_DNA"/>
</dbReference>
<name>A0AAN7FTU7_QUERU</name>
<sequence>MAVRFKFRSSPDFDSVDIEGRPSISIRDLKSKIVRHKNLDICQDFDLVFSDALTGQEYSDEKFQIPSGSSVIIKRVPAGSAPSNMVNFNTIENVHNKPSKLVNSTLPMNVEVDDFDDFGIDLYPVPEATFSGEDLDTDKNVCTGSDQRNDALTRCLKPSTEGCQRHEGSDLSEAIPRDPAHCGTEGNMPQKKSILKVEEDKNLERVIDANPPAMQNAYLPSELKCSLCDSFFKEAVMIPCCQHSFCQKCIRLVLLEKRRCPKCLSTRCRVEDLLPNVSLRQAIEHFLESQILNTGSGTAFCQYAPDGESGIQAKDVSCGVTILQREPEPYSPTATGRGSNQIMLESAYDLQIKNNTSMGGIGINHLGVKNPLKAPPMSHKINKMNGERHGSCHPVDFKSRPEDLAAFDDFQGESLAMHEEAESSLKKKKGFWVNNAAGGDKPFMESGRYRKGDRTCFMCGSPDHFIRDCPDALSPHPLLQRGSAMFPGVIQGYVPPYWNGTSFPHIRPFGNIYGNAGMMPFNAAMVPAAPYAVPNYMPSMYGGFPSYSGYMPMGGVAPPRGPIGELRQSNQEFVDFQNFEKRRKISNENMRRELSRDDYENDDFSKRGPYNETERSHDRKSSLNRERSLSYSEDSFTQRSQKKHQHDNYVHHDNNLVDERCEKGSHPSIAVRDLRSHHHTERSSSEVEDMPSSPKWHSKKRRVHHHTSSEKHSERRDKCGSDSSQSHHQTYKEKEVERRRNRSDIKRQNHKRHSHAESGLDQSLSSDRRKQRKETSHTSRRSHKNTDDLSHDRWQMISGSNEDGGEDYHSYKRKRGH</sequence>
<dbReference type="AlphaFoldDB" id="A0AAN7FTU7"/>
<evidence type="ECO:0000313" key="11">
    <source>
        <dbReference type="EMBL" id="KAK4600435.1"/>
    </source>
</evidence>
<dbReference type="PROSITE" id="PS50089">
    <property type="entry name" value="ZF_RING_2"/>
    <property type="match status" value="1"/>
</dbReference>
<dbReference type="InterPro" id="IPR013083">
    <property type="entry name" value="Znf_RING/FYVE/PHD"/>
</dbReference>
<reference evidence="11 12" key="1">
    <citation type="journal article" date="2023" name="G3 (Bethesda)">
        <title>A haplotype-resolved chromosome-scale genome for Quercus rubra L. provides insights into the genetics of adaptive traits for red oak species.</title>
        <authorList>
            <person name="Kapoor B."/>
            <person name="Jenkins J."/>
            <person name="Schmutz J."/>
            <person name="Zhebentyayeva T."/>
            <person name="Kuelheim C."/>
            <person name="Coggeshall M."/>
            <person name="Heim C."/>
            <person name="Lasky J.R."/>
            <person name="Leites L."/>
            <person name="Islam-Faridi N."/>
            <person name="Romero-Severson J."/>
            <person name="DeLeo V.L."/>
            <person name="Lucas S.M."/>
            <person name="Lazic D."/>
            <person name="Gailing O."/>
            <person name="Carlson J."/>
            <person name="Staton M."/>
        </authorList>
    </citation>
    <scope>NUCLEOTIDE SEQUENCE [LARGE SCALE GENOMIC DNA]</scope>
    <source>
        <strain evidence="11">Pseudo-F2</strain>
    </source>
</reference>
<evidence type="ECO:0000259" key="8">
    <source>
        <dbReference type="PROSITE" id="PS50089"/>
    </source>
</evidence>
<dbReference type="GO" id="GO:0006397">
    <property type="term" value="P:mRNA processing"/>
    <property type="evidence" value="ECO:0007669"/>
    <property type="project" value="InterPro"/>
</dbReference>
<feature type="compositionally biased region" description="Basic and acidic residues" evidence="7">
    <location>
        <begin position="612"/>
        <end position="628"/>
    </location>
</feature>
<comment type="caution">
    <text evidence="11">The sequence shown here is derived from an EMBL/GenBank/DDBJ whole genome shotgun (WGS) entry which is preliminary data.</text>
</comment>
<feature type="compositionally biased region" description="Polar residues" evidence="7">
    <location>
        <begin position="629"/>
        <end position="639"/>
    </location>
</feature>
<dbReference type="CDD" id="cd16620">
    <property type="entry name" value="vRING-HC-C4C4_RBBP6"/>
    <property type="match status" value="1"/>
</dbReference>
<dbReference type="InterPro" id="IPR014891">
    <property type="entry name" value="DWNN_domain"/>
</dbReference>
<dbReference type="EMBL" id="JAXUIC010000002">
    <property type="protein sequence ID" value="KAK4600434.1"/>
    <property type="molecule type" value="Genomic_DNA"/>
</dbReference>
<feature type="domain" description="DWNN" evidence="10">
    <location>
        <begin position="3"/>
        <end position="77"/>
    </location>
</feature>
<keyword evidence="5" id="KW-0539">Nucleus</keyword>
<dbReference type="SMART" id="SM01180">
    <property type="entry name" value="DWNN"/>
    <property type="match status" value="1"/>
</dbReference>
<evidence type="ECO:0000256" key="2">
    <source>
        <dbReference type="ARBA" id="ARBA00022723"/>
    </source>
</evidence>
<evidence type="ECO:0000256" key="6">
    <source>
        <dbReference type="PROSITE-ProRule" id="PRU00047"/>
    </source>
</evidence>
<dbReference type="SMART" id="SM00184">
    <property type="entry name" value="RING"/>
    <property type="match status" value="1"/>
</dbReference>
<feature type="compositionally biased region" description="Basic residues" evidence="7">
    <location>
        <begin position="696"/>
        <end position="706"/>
    </location>
</feature>
<evidence type="ECO:0000313" key="12">
    <source>
        <dbReference type="Proteomes" id="UP001324115"/>
    </source>
</evidence>
<dbReference type="GO" id="GO:0061630">
    <property type="term" value="F:ubiquitin protein ligase activity"/>
    <property type="evidence" value="ECO:0007669"/>
    <property type="project" value="InterPro"/>
</dbReference>
<dbReference type="Gene3D" id="3.10.20.90">
    <property type="entry name" value="Phosphatidylinositol 3-kinase Catalytic Subunit, Chain A, domain 1"/>
    <property type="match status" value="1"/>
</dbReference>
<organism evidence="11 12">
    <name type="scientific">Quercus rubra</name>
    <name type="common">Northern red oak</name>
    <name type="synonym">Quercus borealis</name>
    <dbReference type="NCBI Taxonomy" id="3512"/>
    <lineage>
        <taxon>Eukaryota</taxon>
        <taxon>Viridiplantae</taxon>
        <taxon>Streptophyta</taxon>
        <taxon>Embryophyta</taxon>
        <taxon>Tracheophyta</taxon>
        <taxon>Spermatophyta</taxon>
        <taxon>Magnoliopsida</taxon>
        <taxon>eudicotyledons</taxon>
        <taxon>Gunneridae</taxon>
        <taxon>Pentapetalae</taxon>
        <taxon>rosids</taxon>
        <taxon>fabids</taxon>
        <taxon>Fagales</taxon>
        <taxon>Fagaceae</taxon>
        <taxon>Quercus</taxon>
    </lineage>
</organism>
<dbReference type="Gene3D" id="3.30.40.10">
    <property type="entry name" value="Zinc/RING finger domain, C3HC4 (zinc finger)"/>
    <property type="match status" value="1"/>
</dbReference>
<evidence type="ECO:0000256" key="7">
    <source>
        <dbReference type="SAM" id="MobiDB-lite"/>
    </source>
</evidence>
<dbReference type="InterPro" id="IPR033489">
    <property type="entry name" value="RBBP6"/>
</dbReference>
<keyword evidence="2" id="KW-0479">Metal-binding</keyword>
<feature type="compositionally biased region" description="Basic and acidic residues" evidence="7">
    <location>
        <begin position="707"/>
        <end position="720"/>
    </location>
</feature>